<sequence>MDTREFLTKLFDGSVNGRPLWEQQLLFREKRVLFRLAQLFPGEDCAPVIGLCVGGETEEEAQKGAPKETHLFLWLSREDMLAGEANESWILHLQGASEAPVEEIFTRFFYASCSPAGPEAFRAIAAFAEAAGNLCAACAQRAT</sequence>
<dbReference type="Proteomes" id="UP000178495">
    <property type="component" value="Unassembled WGS sequence"/>
</dbReference>
<protein>
    <submittedName>
        <fullName evidence="1">Uncharacterized protein</fullName>
    </submittedName>
</protein>
<evidence type="ECO:0000313" key="2">
    <source>
        <dbReference type="Proteomes" id="UP000178495"/>
    </source>
</evidence>
<dbReference type="EMBL" id="MHLC01000029">
    <property type="protein sequence ID" value="OGZ00663.1"/>
    <property type="molecule type" value="Genomic_DNA"/>
</dbReference>
<comment type="caution">
    <text evidence="1">The sequence shown here is derived from an EMBL/GenBank/DDBJ whole genome shotgun (WGS) entry which is preliminary data.</text>
</comment>
<dbReference type="STRING" id="1798652.A3A43_02020"/>
<evidence type="ECO:0000313" key="1">
    <source>
        <dbReference type="EMBL" id="OGZ00663.1"/>
    </source>
</evidence>
<name>A0A1G2CGZ1_9BACT</name>
<gene>
    <name evidence="1" type="ORF">A3A43_02020</name>
</gene>
<proteinExistence type="predicted"/>
<dbReference type="AlphaFoldDB" id="A0A1G2CGZ1"/>
<reference evidence="1 2" key="1">
    <citation type="journal article" date="2016" name="Nat. Commun.">
        <title>Thousands of microbial genomes shed light on interconnected biogeochemical processes in an aquifer system.</title>
        <authorList>
            <person name="Anantharaman K."/>
            <person name="Brown C.T."/>
            <person name="Hug L.A."/>
            <person name="Sharon I."/>
            <person name="Castelle C.J."/>
            <person name="Probst A.J."/>
            <person name="Thomas B.C."/>
            <person name="Singh A."/>
            <person name="Wilkins M.J."/>
            <person name="Karaoz U."/>
            <person name="Brodie E.L."/>
            <person name="Williams K.H."/>
            <person name="Hubbard S.S."/>
            <person name="Banfield J.F."/>
        </authorList>
    </citation>
    <scope>NUCLEOTIDE SEQUENCE [LARGE SCALE GENOMIC DNA]</scope>
</reference>
<accession>A0A1G2CGZ1</accession>
<organism evidence="1 2">
    <name type="scientific">Candidatus Liptonbacteria bacterium RIFCSPLOWO2_01_FULL_56_20</name>
    <dbReference type="NCBI Taxonomy" id="1798652"/>
    <lineage>
        <taxon>Bacteria</taxon>
        <taxon>Candidatus Liptoniibacteriota</taxon>
    </lineage>
</organism>